<dbReference type="PRINTS" id="PR00455">
    <property type="entry name" value="HTHTETR"/>
</dbReference>
<dbReference type="GO" id="GO:0000976">
    <property type="term" value="F:transcription cis-regulatory region binding"/>
    <property type="evidence" value="ECO:0007669"/>
    <property type="project" value="TreeGrafter"/>
</dbReference>
<evidence type="ECO:0000313" key="7">
    <source>
        <dbReference type="Proteomes" id="UP000032025"/>
    </source>
</evidence>
<dbReference type="SUPFAM" id="SSF46689">
    <property type="entry name" value="Homeodomain-like"/>
    <property type="match status" value="1"/>
</dbReference>
<evidence type="ECO:0000256" key="1">
    <source>
        <dbReference type="ARBA" id="ARBA00023015"/>
    </source>
</evidence>
<keyword evidence="1" id="KW-0805">Transcription regulation</keyword>
<protein>
    <submittedName>
        <fullName evidence="6">DNA, contig: SP643</fullName>
    </submittedName>
</protein>
<dbReference type="Pfam" id="PF14246">
    <property type="entry name" value="TetR_C_7"/>
    <property type="match status" value="1"/>
</dbReference>
<evidence type="ECO:0000313" key="6">
    <source>
        <dbReference type="EMBL" id="GAN14684.1"/>
    </source>
</evidence>
<keyword evidence="3" id="KW-0804">Transcription</keyword>
<dbReference type="InterPro" id="IPR036271">
    <property type="entry name" value="Tet_transcr_reg_TetR-rel_C_sf"/>
</dbReference>
<feature type="domain" description="HTH tetR-type" evidence="5">
    <location>
        <begin position="25"/>
        <end position="85"/>
    </location>
</feature>
<dbReference type="Proteomes" id="UP000032025">
    <property type="component" value="Unassembled WGS sequence"/>
</dbReference>
<dbReference type="AlphaFoldDB" id="A0A0C9N587"/>
<dbReference type="Gene3D" id="1.10.357.10">
    <property type="entry name" value="Tetracycline Repressor, domain 2"/>
    <property type="match status" value="1"/>
</dbReference>
<gene>
    <name evidence="6" type="ORF">SP6_43_01830</name>
</gene>
<evidence type="ECO:0000256" key="3">
    <source>
        <dbReference type="ARBA" id="ARBA00023163"/>
    </source>
</evidence>
<reference evidence="6 7" key="1">
    <citation type="submission" date="2014-08" db="EMBL/GenBank/DDBJ databases">
        <title>Whole genome shotgun sequence of Sphingomonas paucimobilis NBRC 13935.</title>
        <authorList>
            <person name="Hosoyama A."/>
            <person name="Hashimoto M."/>
            <person name="Hosoyama Y."/>
            <person name="Noguchi M."/>
            <person name="Uohara A."/>
            <person name="Ohji S."/>
            <person name="Katano-Makiyama Y."/>
            <person name="Ichikawa N."/>
            <person name="Kimura A."/>
            <person name="Yamazoe A."/>
            <person name="Fujita N."/>
        </authorList>
    </citation>
    <scope>NUCLEOTIDE SEQUENCE [LARGE SCALE GENOMIC DNA]</scope>
    <source>
        <strain evidence="6 7">NBRC 13935</strain>
    </source>
</reference>
<dbReference type="FunFam" id="1.10.10.60:FF:000141">
    <property type="entry name" value="TetR family transcriptional regulator"/>
    <property type="match status" value="1"/>
</dbReference>
<dbReference type="InterPro" id="IPR001647">
    <property type="entry name" value="HTH_TetR"/>
</dbReference>
<keyword evidence="7" id="KW-1185">Reference proteome</keyword>
<sequence length="217" mass="24169">MSRTSSTLPDHAIARAGRPPLYSDTERRRRILQAAEQVFTTRGYGAATMEDVARTAGMSKKTIYAFYTDKSRLLAAIVVAADDCPWDDRDAVPIADPLAELRHRLMEVIAFVLSPRQVRLTRLLIAEAEHAPELADDFHERVMAKGYRYLVAAVERVKLERPCPSIGDVERVTGMLLGAAMGDLHLCALFGRSESLTRKRIVAQIDLALRTFGFIAE</sequence>
<name>A0A0C9N587_SPHPI</name>
<dbReference type="SUPFAM" id="SSF48498">
    <property type="entry name" value="Tetracyclin repressor-like, C-terminal domain"/>
    <property type="match status" value="1"/>
</dbReference>
<dbReference type="InterPro" id="IPR009057">
    <property type="entry name" value="Homeodomain-like_sf"/>
</dbReference>
<evidence type="ECO:0000259" key="5">
    <source>
        <dbReference type="PROSITE" id="PS50977"/>
    </source>
</evidence>
<comment type="caution">
    <text evidence="6">The sequence shown here is derived from an EMBL/GenBank/DDBJ whole genome shotgun (WGS) entry which is preliminary data.</text>
</comment>
<dbReference type="GO" id="GO:0003700">
    <property type="term" value="F:DNA-binding transcription factor activity"/>
    <property type="evidence" value="ECO:0007669"/>
    <property type="project" value="TreeGrafter"/>
</dbReference>
<dbReference type="Pfam" id="PF00440">
    <property type="entry name" value="TetR_N"/>
    <property type="match status" value="1"/>
</dbReference>
<dbReference type="InterPro" id="IPR039536">
    <property type="entry name" value="TetR_C_Proteobacteria"/>
</dbReference>
<dbReference type="InterPro" id="IPR050109">
    <property type="entry name" value="HTH-type_TetR-like_transc_reg"/>
</dbReference>
<proteinExistence type="predicted"/>
<dbReference type="EMBL" id="BBJS01000043">
    <property type="protein sequence ID" value="GAN14684.1"/>
    <property type="molecule type" value="Genomic_DNA"/>
</dbReference>
<keyword evidence="2 4" id="KW-0238">DNA-binding</keyword>
<dbReference type="PANTHER" id="PTHR30055">
    <property type="entry name" value="HTH-TYPE TRANSCRIPTIONAL REGULATOR RUTR"/>
    <property type="match status" value="1"/>
</dbReference>
<dbReference type="PROSITE" id="PS50977">
    <property type="entry name" value="HTH_TETR_2"/>
    <property type="match status" value="1"/>
</dbReference>
<evidence type="ECO:0000256" key="2">
    <source>
        <dbReference type="ARBA" id="ARBA00023125"/>
    </source>
</evidence>
<dbReference type="PANTHER" id="PTHR30055:SF146">
    <property type="entry name" value="HTH-TYPE TRANSCRIPTIONAL DUAL REGULATOR CECR"/>
    <property type="match status" value="1"/>
</dbReference>
<feature type="DNA-binding region" description="H-T-H motif" evidence="4">
    <location>
        <begin position="48"/>
        <end position="67"/>
    </location>
</feature>
<accession>A0A0C9N587</accession>
<organism evidence="6 7">
    <name type="scientific">Sphingomonas paucimobilis NBRC 13935</name>
    <dbReference type="NCBI Taxonomy" id="1219050"/>
    <lineage>
        <taxon>Bacteria</taxon>
        <taxon>Pseudomonadati</taxon>
        <taxon>Pseudomonadota</taxon>
        <taxon>Alphaproteobacteria</taxon>
        <taxon>Sphingomonadales</taxon>
        <taxon>Sphingomonadaceae</taxon>
        <taxon>Sphingomonas</taxon>
    </lineage>
</organism>
<evidence type="ECO:0000256" key="4">
    <source>
        <dbReference type="PROSITE-ProRule" id="PRU00335"/>
    </source>
</evidence>